<protein>
    <submittedName>
        <fullName evidence="1">Uncharacterized protein</fullName>
    </submittedName>
</protein>
<proteinExistence type="predicted"/>
<organism evidence="1 2">
    <name type="scientific">Portunus trituberculatus</name>
    <name type="common">Swimming crab</name>
    <name type="synonym">Neptunus trituberculatus</name>
    <dbReference type="NCBI Taxonomy" id="210409"/>
    <lineage>
        <taxon>Eukaryota</taxon>
        <taxon>Metazoa</taxon>
        <taxon>Ecdysozoa</taxon>
        <taxon>Arthropoda</taxon>
        <taxon>Crustacea</taxon>
        <taxon>Multicrustacea</taxon>
        <taxon>Malacostraca</taxon>
        <taxon>Eumalacostraca</taxon>
        <taxon>Eucarida</taxon>
        <taxon>Decapoda</taxon>
        <taxon>Pleocyemata</taxon>
        <taxon>Brachyura</taxon>
        <taxon>Eubrachyura</taxon>
        <taxon>Portunoidea</taxon>
        <taxon>Portunidae</taxon>
        <taxon>Portuninae</taxon>
        <taxon>Portunus</taxon>
    </lineage>
</organism>
<comment type="caution">
    <text evidence="1">The sequence shown here is derived from an EMBL/GenBank/DDBJ whole genome shotgun (WGS) entry which is preliminary data.</text>
</comment>
<dbReference type="AlphaFoldDB" id="A0A5B7GDY4"/>
<keyword evidence="2" id="KW-1185">Reference proteome</keyword>
<evidence type="ECO:0000313" key="2">
    <source>
        <dbReference type="Proteomes" id="UP000324222"/>
    </source>
</evidence>
<dbReference type="EMBL" id="VSRR010013444">
    <property type="protein sequence ID" value="MPC55799.1"/>
    <property type="molecule type" value="Genomic_DNA"/>
</dbReference>
<dbReference type="Proteomes" id="UP000324222">
    <property type="component" value="Unassembled WGS sequence"/>
</dbReference>
<sequence length="76" mass="8481">MKPLLNIMFLTGNYLGKDLGWFVQRGARTCIHVSFKTNLGATIIALNDVHAATGYIISNMPKWNHCRSKICPEVSC</sequence>
<name>A0A5B7GDY4_PORTR</name>
<accession>A0A5B7GDY4</accession>
<reference evidence="1 2" key="1">
    <citation type="submission" date="2019-05" db="EMBL/GenBank/DDBJ databases">
        <title>Another draft genome of Portunus trituberculatus and its Hox gene families provides insights of decapod evolution.</title>
        <authorList>
            <person name="Jeong J.-H."/>
            <person name="Song I."/>
            <person name="Kim S."/>
            <person name="Choi T."/>
            <person name="Kim D."/>
            <person name="Ryu S."/>
            <person name="Kim W."/>
        </authorList>
    </citation>
    <scope>NUCLEOTIDE SEQUENCE [LARGE SCALE GENOMIC DNA]</scope>
    <source>
        <tissue evidence="1">Muscle</tissue>
    </source>
</reference>
<gene>
    <name evidence="1" type="ORF">E2C01_049743</name>
</gene>
<evidence type="ECO:0000313" key="1">
    <source>
        <dbReference type="EMBL" id="MPC55799.1"/>
    </source>
</evidence>